<reference evidence="2 3" key="1">
    <citation type="submission" date="2020-10" db="EMBL/GenBank/DDBJ databases">
        <title>Complete genome sequence of Corynebacterium massiliense DSM 45435, type strain of Corynebacterium massiliense.</title>
        <authorList>
            <person name="Busche T."/>
            <person name="Kalinowski J."/>
            <person name="Ruckert C."/>
        </authorList>
    </citation>
    <scope>NUCLEOTIDE SEQUENCE [LARGE SCALE GENOMIC DNA]</scope>
    <source>
        <strain evidence="2 3">DSM 45435</strain>
    </source>
</reference>
<gene>
    <name evidence="2" type="ORF">CMASS_02765</name>
</gene>
<feature type="transmembrane region" description="Helical" evidence="1">
    <location>
        <begin position="43"/>
        <end position="65"/>
    </location>
</feature>
<accession>A0ABY7U947</accession>
<evidence type="ECO:0008006" key="4">
    <source>
        <dbReference type="Google" id="ProtNLM"/>
    </source>
</evidence>
<dbReference type="EMBL" id="CP063189">
    <property type="protein sequence ID" value="WCZ32012.1"/>
    <property type="molecule type" value="Genomic_DNA"/>
</dbReference>
<evidence type="ECO:0000256" key="1">
    <source>
        <dbReference type="SAM" id="Phobius"/>
    </source>
</evidence>
<proteinExistence type="predicted"/>
<feature type="transmembrane region" description="Helical" evidence="1">
    <location>
        <begin position="97"/>
        <end position="117"/>
    </location>
</feature>
<name>A0ABY7U947_9CORY</name>
<dbReference type="Proteomes" id="UP001220064">
    <property type="component" value="Chromosome"/>
</dbReference>
<protein>
    <recommendedName>
        <fullName evidence="4">Integral membrane protein</fullName>
    </recommendedName>
</protein>
<organism evidence="2 3">
    <name type="scientific">Corynebacterium massiliense DSM 45435</name>
    <dbReference type="NCBI Taxonomy" id="1121364"/>
    <lineage>
        <taxon>Bacteria</taxon>
        <taxon>Bacillati</taxon>
        <taxon>Actinomycetota</taxon>
        <taxon>Actinomycetes</taxon>
        <taxon>Mycobacteriales</taxon>
        <taxon>Corynebacteriaceae</taxon>
        <taxon>Corynebacterium</taxon>
    </lineage>
</organism>
<evidence type="ECO:0000313" key="2">
    <source>
        <dbReference type="EMBL" id="WCZ32012.1"/>
    </source>
</evidence>
<sequence>MRWAAAIAIVQSIAVICFGIFLAAQDFMGGDSSLESTGAAARWVGVGSAVFIFIVFGFVIAASIAMSRGHKWGRGAVVLIEIILAACSFQMMSGGAVALGIVTLVTTLAALYLLMFAPASTKWFAARF</sequence>
<keyword evidence="3" id="KW-1185">Reference proteome</keyword>
<keyword evidence="1" id="KW-1133">Transmembrane helix</keyword>
<keyword evidence="1" id="KW-0472">Membrane</keyword>
<feature type="transmembrane region" description="Helical" evidence="1">
    <location>
        <begin position="72"/>
        <end position="91"/>
    </location>
</feature>
<keyword evidence="1" id="KW-0812">Transmembrane</keyword>
<evidence type="ECO:0000313" key="3">
    <source>
        <dbReference type="Proteomes" id="UP001220064"/>
    </source>
</evidence>